<sequence>MKVLLILAAVVVAALADAYIQPEFYPVEIREYSNSSDLRISAGLDAARNQFPYQISLRVINGNSLFHICGGSILSPRWVVTAAHCTYYAADQFWVTAGILLQTDTEIPNQQTVAVSNYINHPLYPGGYSVSANDISVMRLASLLTYGINVQPIALPVTGDIPSGTAVVSGWGSLGPPNNVAPNNLQFVEVPLLSKDDCASLIAYLSGMDNPFRTAFNLCTTTYPSSTEAVCNGDSGGPLVHNARLVGIVSWGYTPCGNPGFPSIYVDTAAYISWIQQTTNNLSD</sequence>
<dbReference type="InterPro" id="IPR050430">
    <property type="entry name" value="Peptidase_S1"/>
</dbReference>
<keyword evidence="4 7" id="KW-0378">Hydrolase</keyword>
<dbReference type="Pfam" id="PF00089">
    <property type="entry name" value="Trypsin"/>
    <property type="match status" value="1"/>
</dbReference>
<evidence type="ECO:0000256" key="4">
    <source>
        <dbReference type="ARBA" id="ARBA00022801"/>
    </source>
</evidence>
<dbReference type="InterPro" id="IPR018114">
    <property type="entry name" value="TRYPSIN_HIS"/>
</dbReference>
<dbReference type="PRINTS" id="PR00722">
    <property type="entry name" value="CHYMOTRYPSIN"/>
</dbReference>
<dbReference type="SUPFAM" id="SSF50494">
    <property type="entry name" value="Trypsin-like serine proteases"/>
    <property type="match status" value="1"/>
</dbReference>
<evidence type="ECO:0000256" key="8">
    <source>
        <dbReference type="SAM" id="SignalP"/>
    </source>
</evidence>
<dbReference type="FunFam" id="2.40.10.10:FF:000068">
    <property type="entry name" value="transmembrane protease serine 2"/>
    <property type="match status" value="1"/>
</dbReference>
<feature type="chain" id="PRO_5027017474" evidence="8">
    <location>
        <begin position="17"/>
        <end position="284"/>
    </location>
</feature>
<keyword evidence="3 7" id="KW-0645">Protease</keyword>
<dbReference type="Gene3D" id="2.40.10.10">
    <property type="entry name" value="Trypsin-like serine proteases"/>
    <property type="match status" value="1"/>
</dbReference>
<dbReference type="PROSITE" id="PS00134">
    <property type="entry name" value="TRYPSIN_HIS"/>
    <property type="match status" value="1"/>
</dbReference>
<dbReference type="InParanoid" id="A0A6J2YK66"/>
<protein>
    <submittedName>
        <fullName evidence="11">Trypsin alpha-3-like</fullName>
    </submittedName>
</protein>
<evidence type="ECO:0000313" key="10">
    <source>
        <dbReference type="Proteomes" id="UP000504635"/>
    </source>
</evidence>
<keyword evidence="6" id="KW-1015">Disulfide bond</keyword>
<dbReference type="InterPro" id="IPR001254">
    <property type="entry name" value="Trypsin_dom"/>
</dbReference>
<comment type="similarity">
    <text evidence="2">Belongs to the peptidase S1 family.</text>
</comment>
<dbReference type="CDD" id="cd00190">
    <property type="entry name" value="Tryp_SPc"/>
    <property type="match status" value="1"/>
</dbReference>
<dbReference type="FunFam" id="2.40.10.10:FF:000036">
    <property type="entry name" value="Trypsin beta"/>
    <property type="match status" value="1"/>
</dbReference>
<dbReference type="InterPro" id="IPR009003">
    <property type="entry name" value="Peptidase_S1_PA"/>
</dbReference>
<dbReference type="GO" id="GO:0004252">
    <property type="term" value="F:serine-type endopeptidase activity"/>
    <property type="evidence" value="ECO:0007669"/>
    <property type="project" value="InterPro"/>
</dbReference>
<dbReference type="AlphaFoldDB" id="A0A6J2YK66"/>
<evidence type="ECO:0000256" key="7">
    <source>
        <dbReference type="RuleBase" id="RU363034"/>
    </source>
</evidence>
<accession>A0A6J2YK66</accession>
<evidence type="ECO:0000256" key="5">
    <source>
        <dbReference type="ARBA" id="ARBA00022825"/>
    </source>
</evidence>
<name>A0A6J2YK66_SITOR</name>
<dbReference type="OrthoDB" id="10061449at2759"/>
<dbReference type="GO" id="GO:0006508">
    <property type="term" value="P:proteolysis"/>
    <property type="evidence" value="ECO:0007669"/>
    <property type="project" value="UniProtKB-KW"/>
</dbReference>
<dbReference type="GO" id="GO:0005576">
    <property type="term" value="C:extracellular region"/>
    <property type="evidence" value="ECO:0007669"/>
    <property type="project" value="UniProtKB-SubCell"/>
</dbReference>
<evidence type="ECO:0000256" key="2">
    <source>
        <dbReference type="ARBA" id="ARBA00007664"/>
    </source>
</evidence>
<dbReference type="InterPro" id="IPR043504">
    <property type="entry name" value="Peptidase_S1_PA_chymotrypsin"/>
</dbReference>
<gene>
    <name evidence="11" type="primary">LOC115888250</name>
</gene>
<dbReference type="PANTHER" id="PTHR24276:SF95">
    <property type="entry name" value="PEPTIDASE S1 DOMAIN-CONTAINING PROTEIN"/>
    <property type="match status" value="1"/>
</dbReference>
<dbReference type="InterPro" id="IPR001314">
    <property type="entry name" value="Peptidase_S1A"/>
</dbReference>
<feature type="domain" description="Peptidase S1" evidence="9">
    <location>
        <begin position="40"/>
        <end position="280"/>
    </location>
</feature>
<keyword evidence="5 7" id="KW-0720">Serine protease</keyword>
<evidence type="ECO:0000313" key="11">
    <source>
        <dbReference type="RefSeq" id="XP_030763777.1"/>
    </source>
</evidence>
<evidence type="ECO:0000259" key="9">
    <source>
        <dbReference type="PROSITE" id="PS50240"/>
    </source>
</evidence>
<evidence type="ECO:0000256" key="1">
    <source>
        <dbReference type="ARBA" id="ARBA00004239"/>
    </source>
</evidence>
<comment type="subcellular location">
    <subcellularLocation>
        <location evidence="1">Secreted</location>
        <location evidence="1">Extracellular space</location>
    </subcellularLocation>
</comment>
<dbReference type="PROSITE" id="PS00135">
    <property type="entry name" value="TRYPSIN_SER"/>
    <property type="match status" value="1"/>
</dbReference>
<dbReference type="SMART" id="SM00020">
    <property type="entry name" value="Tryp_SPc"/>
    <property type="match status" value="1"/>
</dbReference>
<reference evidence="11" key="1">
    <citation type="submission" date="2025-08" db="UniProtKB">
        <authorList>
            <consortium name="RefSeq"/>
        </authorList>
    </citation>
    <scope>IDENTIFICATION</scope>
    <source>
        <tissue evidence="11">Gonads</tissue>
    </source>
</reference>
<dbReference type="GeneID" id="115888250"/>
<dbReference type="PANTHER" id="PTHR24276">
    <property type="entry name" value="POLYSERASE-RELATED"/>
    <property type="match status" value="1"/>
</dbReference>
<evidence type="ECO:0000256" key="3">
    <source>
        <dbReference type="ARBA" id="ARBA00022670"/>
    </source>
</evidence>
<dbReference type="PROSITE" id="PS50240">
    <property type="entry name" value="TRYPSIN_DOM"/>
    <property type="match status" value="1"/>
</dbReference>
<dbReference type="RefSeq" id="XP_030763777.1">
    <property type="nucleotide sequence ID" value="XM_030907917.1"/>
</dbReference>
<evidence type="ECO:0000256" key="6">
    <source>
        <dbReference type="ARBA" id="ARBA00023157"/>
    </source>
</evidence>
<organism evidence="10 11">
    <name type="scientific">Sitophilus oryzae</name>
    <name type="common">Rice weevil</name>
    <name type="synonym">Curculio oryzae</name>
    <dbReference type="NCBI Taxonomy" id="7048"/>
    <lineage>
        <taxon>Eukaryota</taxon>
        <taxon>Metazoa</taxon>
        <taxon>Ecdysozoa</taxon>
        <taxon>Arthropoda</taxon>
        <taxon>Hexapoda</taxon>
        <taxon>Insecta</taxon>
        <taxon>Pterygota</taxon>
        <taxon>Neoptera</taxon>
        <taxon>Endopterygota</taxon>
        <taxon>Coleoptera</taxon>
        <taxon>Polyphaga</taxon>
        <taxon>Cucujiformia</taxon>
        <taxon>Curculionidae</taxon>
        <taxon>Dryophthorinae</taxon>
        <taxon>Sitophilus</taxon>
    </lineage>
</organism>
<proteinExistence type="inferred from homology"/>
<keyword evidence="8" id="KW-0732">Signal</keyword>
<dbReference type="Proteomes" id="UP000504635">
    <property type="component" value="Unplaced"/>
</dbReference>
<keyword evidence="10" id="KW-1185">Reference proteome</keyword>
<dbReference type="KEGG" id="soy:115888250"/>
<feature type="signal peptide" evidence="8">
    <location>
        <begin position="1"/>
        <end position="16"/>
    </location>
</feature>
<dbReference type="InterPro" id="IPR033116">
    <property type="entry name" value="TRYPSIN_SER"/>
</dbReference>